<keyword evidence="1" id="KW-0812">Transmembrane</keyword>
<sequence length="75" mass="8818">MICMFFKMVFSKLCTKDILQNSLLKLLNTFYLLANYVALVTMNIGFAIVIIFLILRHVLQNINIYETKYYVVAIF</sequence>
<name>A0A9N9MND9_9CUCU</name>
<gene>
    <name evidence="2" type="ORF">CEUTPL_LOCUS8215</name>
</gene>
<keyword evidence="1" id="KW-0472">Membrane</keyword>
<proteinExistence type="predicted"/>
<dbReference type="Proteomes" id="UP001152799">
    <property type="component" value="Chromosome 4"/>
</dbReference>
<feature type="transmembrane region" description="Helical" evidence="1">
    <location>
        <begin position="30"/>
        <end position="55"/>
    </location>
</feature>
<dbReference type="AlphaFoldDB" id="A0A9N9MND9"/>
<accession>A0A9N9MND9</accession>
<evidence type="ECO:0000256" key="1">
    <source>
        <dbReference type="SAM" id="Phobius"/>
    </source>
</evidence>
<evidence type="ECO:0000313" key="2">
    <source>
        <dbReference type="EMBL" id="CAG9767656.1"/>
    </source>
</evidence>
<dbReference type="EMBL" id="OU892280">
    <property type="protein sequence ID" value="CAG9767656.1"/>
    <property type="molecule type" value="Genomic_DNA"/>
</dbReference>
<keyword evidence="3" id="KW-1185">Reference proteome</keyword>
<evidence type="ECO:0000313" key="3">
    <source>
        <dbReference type="Proteomes" id="UP001152799"/>
    </source>
</evidence>
<organism evidence="2 3">
    <name type="scientific">Ceutorhynchus assimilis</name>
    <name type="common">cabbage seed weevil</name>
    <dbReference type="NCBI Taxonomy" id="467358"/>
    <lineage>
        <taxon>Eukaryota</taxon>
        <taxon>Metazoa</taxon>
        <taxon>Ecdysozoa</taxon>
        <taxon>Arthropoda</taxon>
        <taxon>Hexapoda</taxon>
        <taxon>Insecta</taxon>
        <taxon>Pterygota</taxon>
        <taxon>Neoptera</taxon>
        <taxon>Endopterygota</taxon>
        <taxon>Coleoptera</taxon>
        <taxon>Polyphaga</taxon>
        <taxon>Cucujiformia</taxon>
        <taxon>Curculionidae</taxon>
        <taxon>Ceutorhynchinae</taxon>
        <taxon>Ceutorhynchus</taxon>
    </lineage>
</organism>
<protein>
    <submittedName>
        <fullName evidence="2">Uncharacterized protein</fullName>
    </submittedName>
</protein>
<reference evidence="2" key="1">
    <citation type="submission" date="2022-01" db="EMBL/GenBank/DDBJ databases">
        <authorList>
            <person name="King R."/>
        </authorList>
    </citation>
    <scope>NUCLEOTIDE SEQUENCE</scope>
</reference>
<keyword evidence="1" id="KW-1133">Transmembrane helix</keyword>